<organism evidence="5">
    <name type="scientific">Oppiella nova</name>
    <dbReference type="NCBI Taxonomy" id="334625"/>
    <lineage>
        <taxon>Eukaryota</taxon>
        <taxon>Metazoa</taxon>
        <taxon>Ecdysozoa</taxon>
        <taxon>Arthropoda</taxon>
        <taxon>Chelicerata</taxon>
        <taxon>Arachnida</taxon>
        <taxon>Acari</taxon>
        <taxon>Acariformes</taxon>
        <taxon>Sarcoptiformes</taxon>
        <taxon>Oribatida</taxon>
        <taxon>Brachypylina</taxon>
        <taxon>Oppioidea</taxon>
        <taxon>Oppiidae</taxon>
        <taxon>Oppiella</taxon>
    </lineage>
</organism>
<dbReference type="GO" id="GO:0035145">
    <property type="term" value="C:exon-exon junction complex"/>
    <property type="evidence" value="ECO:0007669"/>
    <property type="project" value="TreeGrafter"/>
</dbReference>
<dbReference type="InterPro" id="IPR036348">
    <property type="entry name" value="WIBG_N_sf"/>
</dbReference>
<dbReference type="AlphaFoldDB" id="A0A7R9QY20"/>
<evidence type="ECO:0000313" key="5">
    <source>
        <dbReference type="EMBL" id="CAD7662014.1"/>
    </source>
</evidence>
<name>A0A7R9QY20_9ACAR</name>
<dbReference type="Proteomes" id="UP000728032">
    <property type="component" value="Unassembled WGS sequence"/>
</dbReference>
<feature type="domain" description="WIBG Mago-binding" evidence="4">
    <location>
        <begin position="10"/>
        <end position="36"/>
    </location>
</feature>
<dbReference type="GO" id="GO:0005737">
    <property type="term" value="C:cytoplasm"/>
    <property type="evidence" value="ECO:0007669"/>
    <property type="project" value="TreeGrafter"/>
</dbReference>
<dbReference type="GO" id="GO:1903259">
    <property type="term" value="P:exon-exon junction complex disassembly"/>
    <property type="evidence" value="ECO:0007669"/>
    <property type="project" value="InterPro"/>
</dbReference>
<dbReference type="SMART" id="SM01273">
    <property type="entry name" value="Mago-bind"/>
    <property type="match status" value="1"/>
</dbReference>
<sequence>MSSNYAYDSSGKYIASSQRPDGSWRKERRVKEGYVPQEEVPIYMSKGKQFQKDRQSAPIPGLAPQHTHQKESRPATGLTVSPPSAPKLATGLTVDTEWTTVSNNKKKKAKTKADPEVKELSAALNAVTVSDKKSAKSGDKTRGKKCAESEVNSNDSIVRNEFGQPLATEPVKRLRNLKKKLKEIEALKTKDKKLLEREQLDKISREDELLKQIQELQRFLDN</sequence>
<evidence type="ECO:0000259" key="4">
    <source>
        <dbReference type="SMART" id="SM01273"/>
    </source>
</evidence>
<dbReference type="Pfam" id="PF09282">
    <property type="entry name" value="Mago-bind"/>
    <property type="match status" value="1"/>
</dbReference>
<dbReference type="EMBL" id="OC940771">
    <property type="protein sequence ID" value="CAD7662014.1"/>
    <property type="molecule type" value="Genomic_DNA"/>
</dbReference>
<dbReference type="GO" id="GO:0003723">
    <property type="term" value="F:RNA binding"/>
    <property type="evidence" value="ECO:0007669"/>
    <property type="project" value="TreeGrafter"/>
</dbReference>
<feature type="region of interest" description="Disordered" evidence="3">
    <location>
        <begin position="42"/>
        <end position="95"/>
    </location>
</feature>
<dbReference type="SUPFAM" id="SSF101931">
    <property type="entry name" value="Pym (Within the bgcn gene intron protein, WIBG), N-terminal domain"/>
    <property type="match status" value="1"/>
</dbReference>
<evidence type="ECO:0000256" key="2">
    <source>
        <dbReference type="ARBA" id="ARBA00018898"/>
    </source>
</evidence>
<comment type="similarity">
    <text evidence="1">Belongs to the pym family.</text>
</comment>
<accession>A0A7R9QY20</accession>
<evidence type="ECO:0000256" key="1">
    <source>
        <dbReference type="ARBA" id="ARBA00009394"/>
    </source>
</evidence>
<dbReference type="PANTHER" id="PTHR22959:SF0">
    <property type="entry name" value="PARTNER OF Y14 AND MAGO"/>
    <property type="match status" value="1"/>
</dbReference>
<reference evidence="5" key="1">
    <citation type="submission" date="2020-11" db="EMBL/GenBank/DDBJ databases">
        <authorList>
            <person name="Tran Van P."/>
        </authorList>
    </citation>
    <scope>NUCLEOTIDE SEQUENCE</scope>
</reference>
<proteinExistence type="inferred from homology"/>
<feature type="region of interest" description="Disordered" evidence="3">
    <location>
        <begin position="1"/>
        <end position="29"/>
    </location>
</feature>
<evidence type="ECO:0000256" key="3">
    <source>
        <dbReference type="SAM" id="MobiDB-lite"/>
    </source>
</evidence>
<feature type="region of interest" description="Disordered" evidence="3">
    <location>
        <begin position="129"/>
        <end position="151"/>
    </location>
</feature>
<dbReference type="OrthoDB" id="21625at2759"/>
<feature type="compositionally biased region" description="Basic and acidic residues" evidence="3">
    <location>
        <begin position="130"/>
        <end position="148"/>
    </location>
</feature>
<keyword evidence="6" id="KW-1185">Reference proteome</keyword>
<evidence type="ECO:0000313" key="6">
    <source>
        <dbReference type="Proteomes" id="UP000728032"/>
    </source>
</evidence>
<protein>
    <recommendedName>
        <fullName evidence="2">Partner of Y14 and mago</fullName>
    </recommendedName>
</protein>
<dbReference type="EMBL" id="CAJPVJ010025946">
    <property type="protein sequence ID" value="CAG2179150.1"/>
    <property type="molecule type" value="Genomic_DNA"/>
</dbReference>
<gene>
    <name evidence="5" type="ORF">ONB1V03_LOCUS18574</name>
</gene>
<dbReference type="PANTHER" id="PTHR22959">
    <property type="entry name" value="PYM PROTEIN"/>
    <property type="match status" value="1"/>
</dbReference>
<dbReference type="InterPro" id="IPR039333">
    <property type="entry name" value="PYM1"/>
</dbReference>
<dbReference type="InterPro" id="IPR015362">
    <property type="entry name" value="WIBG_mago-bd"/>
</dbReference>